<evidence type="ECO:0000256" key="2">
    <source>
        <dbReference type="SAM" id="SignalP"/>
    </source>
</evidence>
<feature type="signal peptide" evidence="2">
    <location>
        <begin position="1"/>
        <end position="19"/>
    </location>
</feature>
<dbReference type="NCBIfam" id="TIGR04183">
    <property type="entry name" value="Por_Secre_tail"/>
    <property type="match status" value="1"/>
</dbReference>
<sequence>MRKLLLAILLLAAPLFTHAQTEEVITRVSVTTSEKTDQDFRPWLNDDVNDLIPKAWQGNMKYIEVTLKLGKTCKITRLSLYDYEDVFINQPAELYALSGTRKTLIGKFEGRDYMRWVEMKPSTPLQADAIVVRKFGNNFPQKIKVFGIAVATSAPVSSTPVVTTPPASTTTATTTPVASTTGATATQSPKIPIEAARWYQVNNTTNGLDGLFDGRIDQPVNTGWGKILTNYDAYYPLNPGETMVIDRIRFYDGQGTNEDAPLTLSVITDDWKRVPIAQFIGTQYNAWVGPNPSQQSDFSVKTTVRNARYLVINTSGAYPNELELYGSYTAPVSALRTAARVSASPLVQQFGVNAFEWNVEDAGSPWQVDESSVKAVKNFSAIRHYMDWEKLESTQGEYTFNPTLSGSWNYDAIYERMKAENVDVLACLKTIPKWMENTYPAGQRDYENIPTVYGRDLSAPASYIEQAKVAFQYMARYGHNKNIDPSLVKVSSVKTWAGVNTVKIGLGLINYIECDNERDKTWKGRQAYQSAREYAANLSAFYDGHKNTLGAGVGAKNADPSVKVVIGGIASSSTDYLRAMIDWCKEFRGYKADGSVNLCWDVINQHLYSNDAKSSQNGGGSRGAAPELSGTGEQAAAFVAIGQQYNLPVWITEAGYDQNQGSPFRAMPIGTKTVEQTQADWILRTALMYSRVGIDRLFFYQMHDDNAAIPVQFYSMGLINDNKTRKPAADYLYQVKNLLGAYTYKETLNTDPLVDRYELTSNGQTRQAYMLVVPDEKGRTATYELSVGTGTVKLYTPKIGSDDMTVTTLMPGSTGKVKVAVSETPVFVLVTPASGARTAAEVIEPALGSLQVFPNPTTDYIELTIDNADSRPVTALLYDASTGRIHKQTAFEKPSQQLRERIDTSALPTGLYLLDVRQGADRAVRKVIKVQ</sequence>
<keyword evidence="2" id="KW-0732">Signal</keyword>
<evidence type="ECO:0000256" key="1">
    <source>
        <dbReference type="SAM" id="MobiDB-lite"/>
    </source>
</evidence>
<evidence type="ECO:0000313" key="5">
    <source>
        <dbReference type="Proteomes" id="UP000238375"/>
    </source>
</evidence>
<feature type="chain" id="PRO_5015562955" evidence="2">
    <location>
        <begin position="20"/>
        <end position="931"/>
    </location>
</feature>
<evidence type="ECO:0000259" key="3">
    <source>
        <dbReference type="Pfam" id="PF18962"/>
    </source>
</evidence>
<dbReference type="InterPro" id="IPR026444">
    <property type="entry name" value="Secre_tail"/>
</dbReference>
<name>A0A2T0T878_9BACT</name>
<organism evidence="4 5">
    <name type="scientific">Spirosoma oryzae</name>
    <dbReference type="NCBI Taxonomy" id="1469603"/>
    <lineage>
        <taxon>Bacteria</taxon>
        <taxon>Pseudomonadati</taxon>
        <taxon>Bacteroidota</taxon>
        <taxon>Cytophagia</taxon>
        <taxon>Cytophagales</taxon>
        <taxon>Cytophagaceae</taxon>
        <taxon>Spirosoma</taxon>
    </lineage>
</organism>
<comment type="caution">
    <text evidence="4">The sequence shown here is derived from an EMBL/GenBank/DDBJ whole genome shotgun (WGS) entry which is preliminary data.</text>
</comment>
<dbReference type="Proteomes" id="UP000238375">
    <property type="component" value="Unassembled WGS sequence"/>
</dbReference>
<accession>A0A2T0T878</accession>
<dbReference type="RefSeq" id="WP_245882245.1">
    <property type="nucleotide sequence ID" value="NZ_PVTE01000005.1"/>
</dbReference>
<reference evidence="4 5" key="1">
    <citation type="submission" date="2018-03" db="EMBL/GenBank/DDBJ databases">
        <title>Genomic Encyclopedia of Archaeal and Bacterial Type Strains, Phase II (KMG-II): from individual species to whole genera.</title>
        <authorList>
            <person name="Goeker M."/>
        </authorList>
    </citation>
    <scope>NUCLEOTIDE SEQUENCE [LARGE SCALE GENOMIC DNA]</scope>
    <source>
        <strain evidence="4 5">DSM 28354</strain>
    </source>
</reference>
<evidence type="ECO:0000313" key="4">
    <source>
        <dbReference type="EMBL" id="PRY41866.1"/>
    </source>
</evidence>
<dbReference type="AlphaFoldDB" id="A0A2T0T878"/>
<proteinExistence type="predicted"/>
<dbReference type="Gene3D" id="3.20.20.80">
    <property type="entry name" value="Glycosidases"/>
    <property type="match status" value="1"/>
</dbReference>
<feature type="domain" description="Secretion system C-terminal sorting" evidence="3">
    <location>
        <begin position="852"/>
        <end position="928"/>
    </location>
</feature>
<gene>
    <name evidence="4" type="ORF">CLV58_10566</name>
</gene>
<keyword evidence="5" id="KW-1185">Reference proteome</keyword>
<protein>
    <submittedName>
        <fullName evidence="4">Putative secreted protein (Por secretion system target)</fullName>
    </submittedName>
</protein>
<feature type="region of interest" description="Disordered" evidence="1">
    <location>
        <begin position="159"/>
        <end position="186"/>
    </location>
</feature>
<dbReference type="EMBL" id="PVTE01000005">
    <property type="protein sequence ID" value="PRY41866.1"/>
    <property type="molecule type" value="Genomic_DNA"/>
</dbReference>
<dbReference type="InterPro" id="IPR017853">
    <property type="entry name" value="GH"/>
</dbReference>
<dbReference type="Pfam" id="PF18962">
    <property type="entry name" value="Por_Secre_tail"/>
    <property type="match status" value="1"/>
</dbReference>
<dbReference type="SUPFAM" id="SSF51445">
    <property type="entry name" value="(Trans)glycosidases"/>
    <property type="match status" value="1"/>
</dbReference>